<dbReference type="Proteomes" id="UP001151529">
    <property type="component" value="Chromosome 3"/>
</dbReference>
<evidence type="ECO:0000313" key="1">
    <source>
        <dbReference type="EMBL" id="KAJ6702776.1"/>
    </source>
</evidence>
<dbReference type="PANTHER" id="PTHR46407:SF6">
    <property type="entry name" value="F-BOX DOMAIN-CONTAINING PROTEIN"/>
    <property type="match status" value="1"/>
</dbReference>
<dbReference type="OrthoDB" id="191037at2759"/>
<dbReference type="PANTHER" id="PTHR46407">
    <property type="entry name" value="OS02G0208700 PROTEIN"/>
    <property type="match status" value="1"/>
</dbReference>
<sequence>MSQERDECEGVVIGDEFWVVSGYGTDNQGEFEGNAEGKDGKLMSWADLDPMVRVGARGITLGSRALLTGSDNQGSPVEFYLIEMKEGQSGKLEKITVPDEFSGFVQSGCCVEI</sequence>
<organism evidence="1 2">
    <name type="scientific">Salix viminalis</name>
    <name type="common">Common osier</name>
    <name type="synonym">Basket willow</name>
    <dbReference type="NCBI Taxonomy" id="40686"/>
    <lineage>
        <taxon>Eukaryota</taxon>
        <taxon>Viridiplantae</taxon>
        <taxon>Streptophyta</taxon>
        <taxon>Embryophyta</taxon>
        <taxon>Tracheophyta</taxon>
        <taxon>Spermatophyta</taxon>
        <taxon>Magnoliopsida</taxon>
        <taxon>eudicotyledons</taxon>
        <taxon>Gunneridae</taxon>
        <taxon>Pentapetalae</taxon>
        <taxon>rosids</taxon>
        <taxon>fabids</taxon>
        <taxon>Malpighiales</taxon>
        <taxon>Salicaceae</taxon>
        <taxon>Saliceae</taxon>
        <taxon>Salix</taxon>
    </lineage>
</organism>
<dbReference type="AlphaFoldDB" id="A0A9Q0QA89"/>
<gene>
    <name evidence="1" type="ORF">OIU85_028806</name>
</gene>
<protein>
    <submittedName>
        <fullName evidence="1">F-BOX/KELCH-REPEAT PLANT-LIKE PROTEIN</fullName>
    </submittedName>
</protein>
<dbReference type="GO" id="GO:0080037">
    <property type="term" value="P:negative regulation of cytokinin-activated signaling pathway"/>
    <property type="evidence" value="ECO:0007669"/>
    <property type="project" value="InterPro"/>
</dbReference>
<comment type="caution">
    <text evidence="1">The sequence shown here is derived from an EMBL/GenBank/DDBJ whole genome shotgun (WGS) entry which is preliminary data.</text>
</comment>
<evidence type="ECO:0000313" key="2">
    <source>
        <dbReference type="Proteomes" id="UP001151529"/>
    </source>
</evidence>
<reference evidence="1" key="2">
    <citation type="journal article" date="2023" name="Int. J. Mol. Sci.">
        <title>De Novo Assembly and Annotation of 11 Diverse Shrub Willow (Salix) Genomes Reveals Novel Gene Organization in Sex-Linked Regions.</title>
        <authorList>
            <person name="Hyden B."/>
            <person name="Feng K."/>
            <person name="Yates T.B."/>
            <person name="Jawdy S."/>
            <person name="Cereghino C."/>
            <person name="Smart L.B."/>
            <person name="Muchero W."/>
        </authorList>
    </citation>
    <scope>NUCLEOTIDE SEQUENCE [LARGE SCALE GENOMIC DNA]</scope>
    <source>
        <tissue evidence="1">Shoot tip</tissue>
    </source>
</reference>
<proteinExistence type="predicted"/>
<reference evidence="1" key="1">
    <citation type="submission" date="2022-11" db="EMBL/GenBank/DDBJ databases">
        <authorList>
            <person name="Hyden B.L."/>
            <person name="Feng K."/>
            <person name="Yates T."/>
            <person name="Jawdy S."/>
            <person name="Smart L.B."/>
            <person name="Muchero W."/>
        </authorList>
    </citation>
    <scope>NUCLEOTIDE SEQUENCE</scope>
    <source>
        <tissue evidence="1">Shoot tip</tissue>
    </source>
</reference>
<dbReference type="GO" id="GO:2000762">
    <property type="term" value="P:regulation of phenylpropanoid metabolic process"/>
    <property type="evidence" value="ECO:0007669"/>
    <property type="project" value="InterPro"/>
</dbReference>
<name>A0A9Q0QA89_SALVM</name>
<dbReference type="EMBL" id="JAPFFL010000009">
    <property type="protein sequence ID" value="KAJ6702776.1"/>
    <property type="molecule type" value="Genomic_DNA"/>
</dbReference>
<dbReference type="InterPro" id="IPR044595">
    <property type="entry name" value="KMD1-4"/>
</dbReference>
<accession>A0A9Q0QA89</accession>
<keyword evidence="2" id="KW-1185">Reference proteome</keyword>